<protein>
    <recommendedName>
        <fullName evidence="1">Peptidase S24/S26A/S26B/S26C domain-containing protein</fullName>
    </recommendedName>
</protein>
<accession>A0ABP8WYZ1</accession>
<gene>
    <name evidence="2" type="ORF">GCM10023226_39160</name>
</gene>
<proteinExistence type="predicted"/>
<reference evidence="3" key="1">
    <citation type="journal article" date="2019" name="Int. J. Syst. Evol. Microbiol.">
        <title>The Global Catalogue of Microorganisms (GCM) 10K type strain sequencing project: providing services to taxonomists for standard genome sequencing and annotation.</title>
        <authorList>
            <consortium name="The Broad Institute Genomics Platform"/>
            <consortium name="The Broad Institute Genome Sequencing Center for Infectious Disease"/>
            <person name="Wu L."/>
            <person name="Ma J."/>
        </authorList>
    </citation>
    <scope>NUCLEOTIDE SEQUENCE [LARGE SCALE GENOMIC DNA]</scope>
    <source>
        <strain evidence="3">JCM 18127</strain>
    </source>
</reference>
<dbReference type="InterPro" id="IPR036286">
    <property type="entry name" value="LexA/Signal_pep-like_sf"/>
</dbReference>
<organism evidence="2 3">
    <name type="scientific">Nocardioides nanhaiensis</name>
    <dbReference type="NCBI Taxonomy" id="1476871"/>
    <lineage>
        <taxon>Bacteria</taxon>
        <taxon>Bacillati</taxon>
        <taxon>Actinomycetota</taxon>
        <taxon>Actinomycetes</taxon>
        <taxon>Propionibacteriales</taxon>
        <taxon>Nocardioidaceae</taxon>
        <taxon>Nocardioides</taxon>
    </lineage>
</organism>
<dbReference type="Proteomes" id="UP001500621">
    <property type="component" value="Unassembled WGS sequence"/>
</dbReference>
<evidence type="ECO:0000259" key="1">
    <source>
        <dbReference type="Pfam" id="PF00717"/>
    </source>
</evidence>
<dbReference type="Pfam" id="PF00717">
    <property type="entry name" value="Peptidase_S24"/>
    <property type="match status" value="1"/>
</dbReference>
<dbReference type="RefSeq" id="WP_345271224.1">
    <property type="nucleotide sequence ID" value="NZ_BAABIM010000005.1"/>
</dbReference>
<comment type="caution">
    <text evidence="2">The sequence shown here is derived from an EMBL/GenBank/DDBJ whole genome shotgun (WGS) entry which is preliminary data.</text>
</comment>
<evidence type="ECO:0000313" key="2">
    <source>
        <dbReference type="EMBL" id="GAA4696898.1"/>
    </source>
</evidence>
<dbReference type="SUPFAM" id="SSF51306">
    <property type="entry name" value="LexA/Signal peptidase"/>
    <property type="match status" value="1"/>
</dbReference>
<keyword evidence="3" id="KW-1185">Reference proteome</keyword>
<name>A0ABP8WYZ1_9ACTN</name>
<feature type="domain" description="Peptidase S24/S26A/S26B/S26C" evidence="1">
    <location>
        <begin position="6"/>
        <end position="55"/>
    </location>
</feature>
<evidence type="ECO:0000313" key="3">
    <source>
        <dbReference type="Proteomes" id="UP001500621"/>
    </source>
</evidence>
<sequence>MTRRLGLARVSGESMGPVLRPGDRLLVLHGQRPRPGQVVVARFADGTLALKRAVEPRPTASGEPGWWLLSDDAARGVDSRHRGPVPEREVHAVALARLWPRPRLLRPLWKDA</sequence>
<dbReference type="InterPro" id="IPR015927">
    <property type="entry name" value="Peptidase_S24_S26A/B/C"/>
</dbReference>
<dbReference type="CDD" id="cd06462">
    <property type="entry name" value="Peptidase_S24_S26"/>
    <property type="match status" value="1"/>
</dbReference>
<dbReference type="Gene3D" id="2.10.109.10">
    <property type="entry name" value="Umud Fragment, subunit A"/>
    <property type="match status" value="1"/>
</dbReference>
<dbReference type="EMBL" id="BAABIM010000005">
    <property type="protein sequence ID" value="GAA4696898.1"/>
    <property type="molecule type" value="Genomic_DNA"/>
</dbReference>